<comment type="caution">
    <text evidence="2">The sequence shown here is derived from an EMBL/GenBank/DDBJ whole genome shotgun (WGS) entry which is preliminary data.</text>
</comment>
<dbReference type="CDD" id="cd06974">
    <property type="entry name" value="TerD_like"/>
    <property type="match status" value="1"/>
</dbReference>
<accession>A0ABP9HI70</accession>
<organism evidence="2 3">
    <name type="scientific">Kineococcus glutinatus</name>
    <dbReference type="NCBI Taxonomy" id="1070872"/>
    <lineage>
        <taxon>Bacteria</taxon>
        <taxon>Bacillati</taxon>
        <taxon>Actinomycetota</taxon>
        <taxon>Actinomycetes</taxon>
        <taxon>Kineosporiales</taxon>
        <taxon>Kineosporiaceae</taxon>
        <taxon>Kineococcus</taxon>
    </lineage>
</organism>
<evidence type="ECO:0000313" key="3">
    <source>
        <dbReference type="Proteomes" id="UP001501195"/>
    </source>
</evidence>
<evidence type="ECO:0008006" key="4">
    <source>
        <dbReference type="Google" id="ProtNLM"/>
    </source>
</evidence>
<reference evidence="3" key="1">
    <citation type="journal article" date="2019" name="Int. J. Syst. Evol. Microbiol.">
        <title>The Global Catalogue of Microorganisms (GCM) 10K type strain sequencing project: providing services to taxonomists for standard genome sequencing and annotation.</title>
        <authorList>
            <consortium name="The Broad Institute Genomics Platform"/>
            <consortium name="The Broad Institute Genome Sequencing Center for Infectious Disease"/>
            <person name="Wu L."/>
            <person name="Ma J."/>
        </authorList>
    </citation>
    <scope>NUCLEOTIDE SEQUENCE [LARGE SCALE GENOMIC DNA]</scope>
    <source>
        <strain evidence="3">JCM 18126</strain>
    </source>
</reference>
<evidence type="ECO:0000256" key="1">
    <source>
        <dbReference type="SAM" id="MobiDB-lite"/>
    </source>
</evidence>
<keyword evidence="3" id="KW-1185">Reference proteome</keyword>
<evidence type="ECO:0000313" key="2">
    <source>
        <dbReference type="EMBL" id="GAA4971212.1"/>
    </source>
</evidence>
<dbReference type="Gene3D" id="2.60.60.30">
    <property type="entry name" value="sav2460 like domains"/>
    <property type="match status" value="1"/>
</dbReference>
<proteinExistence type="predicted"/>
<dbReference type="EMBL" id="BAABIL010000140">
    <property type="protein sequence ID" value="GAA4971212.1"/>
    <property type="molecule type" value="Genomic_DNA"/>
</dbReference>
<gene>
    <name evidence="2" type="ORF">GCM10023225_11330</name>
</gene>
<dbReference type="Proteomes" id="UP001501195">
    <property type="component" value="Unassembled WGS sequence"/>
</dbReference>
<protein>
    <recommendedName>
        <fullName evidence="4">Tellurite resistance protein TerA</fullName>
    </recommendedName>
</protein>
<name>A0ABP9HI70_9ACTN</name>
<sequence length="232" mass="24745">MPIDYNRRPSAPQPEDRQPAVSLSKVTLTKAAPRVSLTKRGGTGGVLRVNLNWNSRPAAPQQRGGFLAKLTGAGAGGSGAVDLDLGALYEYADGSKGAVQALGGAFTDGRPRPLLRLDADDRSGAASGGENLHVDLSDPAAIKRVLVYAFIYEGTPNWAEADAVVTLFPASGAEVEVRLDEHDPRSRMCAVALITSDGREVTVQREVRYVEGGQQALDEAYGWGMRWRTGRK</sequence>
<dbReference type="RefSeq" id="WP_345711414.1">
    <property type="nucleotide sequence ID" value="NZ_BAABIL010000140.1"/>
</dbReference>
<dbReference type="InterPro" id="IPR003325">
    <property type="entry name" value="TerD"/>
</dbReference>
<feature type="region of interest" description="Disordered" evidence="1">
    <location>
        <begin position="1"/>
        <end position="22"/>
    </location>
</feature>